<evidence type="ECO:0000259" key="6">
    <source>
        <dbReference type="Pfam" id="PF07317"/>
    </source>
</evidence>
<dbReference type="Gene3D" id="2.30.110.10">
    <property type="entry name" value="Electron Transport, Fmn-binding Protein, Chain A"/>
    <property type="match status" value="1"/>
</dbReference>
<comment type="caution">
    <text evidence="7">The sequence shown here is derived from an EMBL/GenBank/DDBJ whole genome shotgun (WGS) entry which is preliminary data.</text>
</comment>
<feature type="domain" description="Type III secretion system flagellar brake protein YcgR PilZN" evidence="6">
    <location>
        <begin position="14"/>
        <end position="120"/>
    </location>
</feature>
<dbReference type="RefSeq" id="WP_408155674.1">
    <property type="nucleotide sequence ID" value="NZ_JAQQFM010000002.1"/>
</dbReference>
<feature type="domain" description="PilZ" evidence="5">
    <location>
        <begin position="122"/>
        <end position="238"/>
    </location>
</feature>
<dbReference type="InterPro" id="IPR009926">
    <property type="entry name" value="T3SS_YcgR_PilZN"/>
</dbReference>
<comment type="subcellular location">
    <subcellularLocation>
        <location evidence="4">Bacterial flagellum basal body</location>
    </subcellularLocation>
</comment>
<comment type="function">
    <text evidence="4">Acts as a flagellar brake, regulating swimming and swarming in a bis-(3'-5') cyclic diguanylic acid (c-di-GMP)-dependent manner. Binds 1 c-di-GMP dimer per subunit. Increasing levels of c-di-GMP lead to decreased motility.</text>
</comment>
<gene>
    <name evidence="4" type="primary">ycgR</name>
    <name evidence="7" type="ORF">PQR62_05740</name>
</gene>
<evidence type="ECO:0000313" key="7">
    <source>
        <dbReference type="EMBL" id="MFL9923752.1"/>
    </source>
</evidence>
<evidence type="ECO:0000313" key="8">
    <source>
        <dbReference type="Proteomes" id="UP001629246"/>
    </source>
</evidence>
<evidence type="ECO:0000256" key="1">
    <source>
        <dbReference type="ARBA" id="ARBA00022636"/>
    </source>
</evidence>
<keyword evidence="7" id="KW-0282">Flagellum</keyword>
<accession>A0ABW9A5U6</accession>
<keyword evidence="8" id="KW-1185">Reference proteome</keyword>
<keyword evidence="7" id="KW-0969">Cilium</keyword>
<sequence length="252" mass="28352">MATNDEIHDEDSPYRVHSRREIVSLLTSMMERNQLLSLLIKGGSESVITSILEIDEDDDSVVFDAAPSAMLNESILQSSRIAFEALYNNIRITFTSEKAHQCVYQERPALKITIPPSVVRLQRREYFRIATPIAKPLRCTFRVTRPDGSFDTIVTLLNNISAGGIGITDEKKLLDPTVGRIYEDCQLEMTDNTLVSVKLQIRDCKEVKLASGKTVNRFGCEFIDIPRAVLAAIQRFITKLEREQNAKASGMI</sequence>
<keyword evidence="7" id="KW-0966">Cell projection</keyword>
<dbReference type="HAMAP" id="MF_01457">
    <property type="entry name" value="YcgR"/>
    <property type="match status" value="1"/>
</dbReference>
<evidence type="ECO:0000259" key="5">
    <source>
        <dbReference type="Pfam" id="PF07238"/>
    </source>
</evidence>
<comment type="similarity">
    <text evidence="4">Belongs to the YcgR family.</text>
</comment>
<dbReference type="EMBL" id="JAQQFM010000002">
    <property type="protein sequence ID" value="MFL9923752.1"/>
    <property type="molecule type" value="Genomic_DNA"/>
</dbReference>
<keyword evidence="2 4" id="KW-0547">Nucleotide-binding</keyword>
<dbReference type="InterPro" id="IPR012349">
    <property type="entry name" value="Split_barrel_FMN-bd"/>
</dbReference>
<name>A0ABW9A5U6_9BURK</name>
<dbReference type="Gene3D" id="2.40.10.220">
    <property type="entry name" value="predicted glycosyltransferase like domains"/>
    <property type="match status" value="1"/>
</dbReference>
<evidence type="ECO:0000256" key="2">
    <source>
        <dbReference type="ARBA" id="ARBA00022741"/>
    </source>
</evidence>
<dbReference type="Pfam" id="PF07317">
    <property type="entry name" value="PilZN"/>
    <property type="match status" value="1"/>
</dbReference>
<dbReference type="Proteomes" id="UP001629246">
    <property type="component" value="Unassembled WGS sequence"/>
</dbReference>
<reference evidence="7 8" key="1">
    <citation type="journal article" date="2024" name="Chem. Sci.">
        <title>Discovery of megapolipeptins by genome mining of a Burkholderiales bacteria collection.</title>
        <authorList>
            <person name="Paulo B.S."/>
            <person name="Recchia M.J.J."/>
            <person name="Lee S."/>
            <person name="Fergusson C.H."/>
            <person name="Romanowski S.B."/>
            <person name="Hernandez A."/>
            <person name="Krull N."/>
            <person name="Liu D.Y."/>
            <person name="Cavanagh H."/>
            <person name="Bos A."/>
            <person name="Gray C.A."/>
            <person name="Murphy B.T."/>
            <person name="Linington R.G."/>
            <person name="Eustaquio A.S."/>
        </authorList>
    </citation>
    <scope>NUCLEOTIDE SEQUENCE [LARGE SCALE GENOMIC DNA]</scope>
    <source>
        <strain evidence="7 8">RL21-008-BIB-A</strain>
    </source>
</reference>
<dbReference type="Pfam" id="PF07238">
    <property type="entry name" value="PilZ"/>
    <property type="match status" value="1"/>
</dbReference>
<keyword evidence="1 4" id="KW-0973">c-di-GMP</keyword>
<organism evidence="7 8">
    <name type="scientific">Herbaspirillum lusitanum</name>
    <dbReference type="NCBI Taxonomy" id="213312"/>
    <lineage>
        <taxon>Bacteria</taxon>
        <taxon>Pseudomonadati</taxon>
        <taxon>Pseudomonadota</taxon>
        <taxon>Betaproteobacteria</taxon>
        <taxon>Burkholderiales</taxon>
        <taxon>Oxalobacteraceae</taxon>
        <taxon>Herbaspirillum</taxon>
    </lineage>
</organism>
<comment type="subunit">
    <text evidence="4">Monomer. Interacts with the flagellar basal bodies.</text>
</comment>
<dbReference type="InterPro" id="IPR023787">
    <property type="entry name" value="T3SS_YcgR"/>
</dbReference>
<protein>
    <recommendedName>
        <fullName evidence="4">Flagellar brake protein YcgR</fullName>
    </recommendedName>
    <alternativeName>
        <fullName evidence="4">Cyclic di-GMP binding protein YcgR</fullName>
    </alternativeName>
</protein>
<evidence type="ECO:0000256" key="3">
    <source>
        <dbReference type="ARBA" id="ARBA00023143"/>
    </source>
</evidence>
<keyword evidence="3 4" id="KW-0975">Bacterial flagellum</keyword>
<evidence type="ECO:0000256" key="4">
    <source>
        <dbReference type="HAMAP-Rule" id="MF_01457"/>
    </source>
</evidence>
<proteinExistence type="inferred from homology"/>
<dbReference type="InterPro" id="IPR009875">
    <property type="entry name" value="PilZ_domain"/>
</dbReference>